<reference evidence="8" key="1">
    <citation type="journal article" date="2012" name="Mol. Biol. Evol.">
        <title>Transcriptomic Evidence for the Expression of Horizontally Transferred Algal Nuclear Genes in the Photosynthetic Sea Slug, Elysia chlorotica.</title>
        <authorList>
            <person name="Pierce S.K."/>
            <person name="Fang X."/>
            <person name="Schwartz J.A."/>
            <person name="Jiang X."/>
            <person name="Zhao W."/>
            <person name="Curtis N.E."/>
            <person name="Kocot K.M."/>
            <person name="Yang B."/>
            <person name="Wang J."/>
        </authorList>
    </citation>
    <scope>NUCLEOTIDE SEQUENCE</scope>
</reference>
<organism evidence="8">
    <name type="scientific">Vaucheria litorea</name>
    <name type="common">Yellow-green alga</name>
    <dbReference type="NCBI Taxonomy" id="109269"/>
    <lineage>
        <taxon>Eukaryota</taxon>
        <taxon>Sar</taxon>
        <taxon>Stramenopiles</taxon>
        <taxon>Ochrophyta</taxon>
        <taxon>PX clade</taxon>
        <taxon>Xanthophyceae</taxon>
        <taxon>Vaucheriales</taxon>
        <taxon>Vaucheriaceae</taxon>
        <taxon>Vaucheria</taxon>
    </lineage>
</organism>
<sequence length="409" mass="45037">MEISTRNVTKRQLEATLRIFGENNSFSSTQVDLLIKSDYTSSLLCLLSPRYKRIGLQGTDHPLKARQSPTSGLPLGIEDEIKNYKPISEIENSGPITEKEITEPIIADKKGSKFSTLKSIYKFTRPHTIRGTILASLTGVLRALIENPTSINVNLIPKAALGMIALLLGNAYIVGINQIYDVDIDKINKPFLPIAAGEMTTKTAWTVVLSSALIGPLIVQRLFSPTILALYCFGLFIGTLYRKVDVQTKKNPIIAGLTIACVRGFLLNFGVYYAVKEALHIPFQLNRPVIFLARFMTVFAGVIAITKDMPDIAGDKKFNINTWAVRAGSEKVANVGCAVLGVNYASAVVEAVTCPGFNRGVMVGGHCLFGAYLLRARAMFVAGQKESSKSFYAKIWNLFYMEYLLYPFI</sequence>
<protein>
    <submittedName>
        <fullName evidence="8">Tocopherol polyprenyltransferase-like protein</fullName>
    </submittedName>
</protein>
<keyword evidence="5 7" id="KW-1133">Transmembrane helix</keyword>
<dbReference type="InterPro" id="IPR000537">
    <property type="entry name" value="UbiA_prenyltransferase"/>
</dbReference>
<name>H6WB95_VAULI</name>
<feature type="transmembrane region" description="Helical" evidence="7">
    <location>
        <begin position="159"/>
        <end position="180"/>
    </location>
</feature>
<dbReference type="PANTHER" id="PTHR43009:SF7">
    <property type="entry name" value="HOMOGENTISATE GERANYLGERANYLTRANSFERASE, CHLOROPLASTIC"/>
    <property type="match status" value="1"/>
</dbReference>
<comment type="subcellular location">
    <subcellularLocation>
        <location evidence="1">Membrane</location>
        <topology evidence="1">Multi-pass membrane protein</topology>
    </subcellularLocation>
</comment>
<evidence type="ECO:0000256" key="2">
    <source>
        <dbReference type="ARBA" id="ARBA00005985"/>
    </source>
</evidence>
<evidence type="ECO:0000256" key="3">
    <source>
        <dbReference type="ARBA" id="ARBA00022679"/>
    </source>
</evidence>
<proteinExistence type="inferred from homology"/>
<feature type="transmembrane region" description="Helical" evidence="7">
    <location>
        <begin position="287"/>
        <end position="306"/>
    </location>
</feature>
<dbReference type="PANTHER" id="PTHR43009">
    <property type="entry name" value="HOMOGENTISATE SOLANESYLTRANSFERASE, CHLOROPLASTIC"/>
    <property type="match status" value="1"/>
</dbReference>
<feature type="transmembrane region" description="Helical" evidence="7">
    <location>
        <begin position="222"/>
        <end position="241"/>
    </location>
</feature>
<dbReference type="GO" id="GO:0004659">
    <property type="term" value="F:prenyltransferase activity"/>
    <property type="evidence" value="ECO:0007669"/>
    <property type="project" value="InterPro"/>
</dbReference>
<evidence type="ECO:0000256" key="7">
    <source>
        <dbReference type="SAM" id="Phobius"/>
    </source>
</evidence>
<keyword evidence="4 7" id="KW-0812">Transmembrane</keyword>
<evidence type="ECO:0000256" key="1">
    <source>
        <dbReference type="ARBA" id="ARBA00004141"/>
    </source>
</evidence>
<accession>H6WB95</accession>
<keyword evidence="6 7" id="KW-0472">Membrane</keyword>
<dbReference type="AlphaFoldDB" id="H6WB95"/>
<dbReference type="GO" id="GO:0016020">
    <property type="term" value="C:membrane"/>
    <property type="evidence" value="ECO:0007669"/>
    <property type="project" value="UniProtKB-SubCell"/>
</dbReference>
<dbReference type="NCBIfam" id="NF009525">
    <property type="entry name" value="PRK12887.1"/>
    <property type="match status" value="1"/>
</dbReference>
<evidence type="ECO:0000256" key="5">
    <source>
        <dbReference type="ARBA" id="ARBA00022989"/>
    </source>
</evidence>
<dbReference type="Gene3D" id="1.10.357.140">
    <property type="entry name" value="UbiA prenyltransferase"/>
    <property type="match status" value="1"/>
</dbReference>
<dbReference type="EMBL" id="JQ062414">
    <property type="protein sequence ID" value="AFA52583.1"/>
    <property type="molecule type" value="Genomic_DNA"/>
</dbReference>
<dbReference type="CDD" id="cd13960">
    <property type="entry name" value="PT_UbiA_HPT1"/>
    <property type="match status" value="1"/>
</dbReference>
<evidence type="ECO:0000313" key="8">
    <source>
        <dbReference type="EMBL" id="AFA52583.1"/>
    </source>
</evidence>
<evidence type="ECO:0000256" key="4">
    <source>
        <dbReference type="ARBA" id="ARBA00022692"/>
    </source>
</evidence>
<keyword evidence="3 8" id="KW-0808">Transferase</keyword>
<feature type="transmembrane region" description="Helical" evidence="7">
    <location>
        <begin position="253"/>
        <end position="275"/>
    </location>
</feature>
<comment type="similarity">
    <text evidence="2">Belongs to the UbiA prenyltransferase family.</text>
</comment>
<dbReference type="InterPro" id="IPR044878">
    <property type="entry name" value="UbiA_sf"/>
</dbReference>
<dbReference type="InterPro" id="IPR044502">
    <property type="entry name" value="AtHST-like"/>
</dbReference>
<dbReference type="Pfam" id="PF01040">
    <property type="entry name" value="UbiA"/>
    <property type="match status" value="1"/>
</dbReference>
<evidence type="ECO:0000256" key="6">
    <source>
        <dbReference type="ARBA" id="ARBA00023136"/>
    </source>
</evidence>